<proteinExistence type="predicted"/>
<evidence type="ECO:0000313" key="2">
    <source>
        <dbReference type="Proteomes" id="UP000254640"/>
    </source>
</evidence>
<accession>A0A379LSM9</accession>
<organism evidence="1 2">
    <name type="scientific">Enterobacter agglomerans</name>
    <name type="common">Erwinia herbicola</name>
    <name type="synonym">Pantoea agglomerans</name>
    <dbReference type="NCBI Taxonomy" id="549"/>
    <lineage>
        <taxon>Bacteria</taxon>
        <taxon>Pseudomonadati</taxon>
        <taxon>Pseudomonadota</taxon>
        <taxon>Gammaproteobacteria</taxon>
        <taxon>Enterobacterales</taxon>
        <taxon>Erwiniaceae</taxon>
        <taxon>Pantoea</taxon>
        <taxon>Pantoea agglomerans group</taxon>
    </lineage>
</organism>
<protein>
    <submittedName>
        <fullName evidence="1">Uncharacterized protein</fullName>
    </submittedName>
</protein>
<dbReference type="Proteomes" id="UP000254640">
    <property type="component" value="Unassembled WGS sequence"/>
</dbReference>
<keyword evidence="2" id="KW-1185">Reference proteome</keyword>
<reference evidence="1 2" key="1">
    <citation type="submission" date="2018-06" db="EMBL/GenBank/DDBJ databases">
        <authorList>
            <consortium name="Pathogen Informatics"/>
            <person name="Doyle S."/>
        </authorList>
    </citation>
    <scope>NUCLEOTIDE SEQUENCE [LARGE SCALE GENOMIC DNA]</scope>
    <source>
        <strain evidence="1 2">NCTC9381</strain>
    </source>
</reference>
<gene>
    <name evidence="1" type="ORF">NCTC9381_06000</name>
</gene>
<name>A0A379LSM9_ENTAG</name>
<dbReference type="EMBL" id="UGSO01000003">
    <property type="protein sequence ID" value="SUE07230.1"/>
    <property type="molecule type" value="Genomic_DNA"/>
</dbReference>
<sequence length="65" mass="7371">MQSLHDLLPNKEESDAIFSLPEGGDAAQWEARFARGWQAFSQGEQPALDPPQYFAVMEPLARTWH</sequence>
<evidence type="ECO:0000313" key="1">
    <source>
        <dbReference type="EMBL" id="SUE07230.1"/>
    </source>
</evidence>
<dbReference type="AlphaFoldDB" id="A0A379LSM9"/>